<keyword evidence="2" id="KW-1185">Reference proteome</keyword>
<organism evidence="1 2">
    <name type="scientific">Zalaria obscura</name>
    <dbReference type="NCBI Taxonomy" id="2024903"/>
    <lineage>
        <taxon>Eukaryota</taxon>
        <taxon>Fungi</taxon>
        <taxon>Dikarya</taxon>
        <taxon>Ascomycota</taxon>
        <taxon>Pezizomycotina</taxon>
        <taxon>Dothideomycetes</taxon>
        <taxon>Dothideomycetidae</taxon>
        <taxon>Dothideales</taxon>
        <taxon>Zalariaceae</taxon>
        <taxon>Zalaria</taxon>
    </lineage>
</organism>
<dbReference type="EMBL" id="JAMKPW020000038">
    <property type="protein sequence ID" value="KAK8200758.1"/>
    <property type="molecule type" value="Genomic_DNA"/>
</dbReference>
<reference evidence="1" key="1">
    <citation type="submission" date="2024-02" db="EMBL/GenBank/DDBJ databases">
        <title>Metagenome Assembled Genome of Zalaria obscura JY119.</title>
        <authorList>
            <person name="Vighnesh L."/>
            <person name="Jagadeeshwari U."/>
            <person name="Venkata Ramana C."/>
            <person name="Sasikala C."/>
        </authorList>
    </citation>
    <scope>NUCLEOTIDE SEQUENCE</scope>
    <source>
        <strain evidence="1">JY119</strain>
    </source>
</reference>
<evidence type="ECO:0000313" key="1">
    <source>
        <dbReference type="EMBL" id="KAK8200758.1"/>
    </source>
</evidence>
<proteinExistence type="predicted"/>
<protein>
    <submittedName>
        <fullName evidence="1">Uncharacterized protein</fullName>
    </submittedName>
</protein>
<accession>A0ACC3S7A0</accession>
<name>A0ACC3S7A0_9PEZI</name>
<evidence type="ECO:0000313" key="2">
    <source>
        <dbReference type="Proteomes" id="UP001320706"/>
    </source>
</evidence>
<comment type="caution">
    <text evidence="1">The sequence shown here is derived from an EMBL/GenBank/DDBJ whole genome shotgun (WGS) entry which is preliminary data.</text>
</comment>
<sequence>MYPVHAHRHEGYDGTPSSPKPRFLLSLRAVPMRHPKTHTAVVRATVEDIGSVQLKMIRYVRRCNLDLTPHRFLIDHGKRYLNNGSQCSIQVWDDFRRDLRAEEAHGPAKVLPAEMRLLLGNRWPATDSSFYLEALRGNASLEEQQRLDHTDQSAGLPFAFGPVIARLSACVYPRYL</sequence>
<dbReference type="Proteomes" id="UP001320706">
    <property type="component" value="Unassembled WGS sequence"/>
</dbReference>
<gene>
    <name evidence="1" type="ORF">M8818_006073</name>
</gene>